<dbReference type="InterPro" id="IPR003825">
    <property type="entry name" value="Colicin-V_CvpA"/>
</dbReference>
<dbReference type="PRINTS" id="PR00834">
    <property type="entry name" value="PROTEASES2C"/>
</dbReference>
<dbReference type="InterPro" id="IPR001940">
    <property type="entry name" value="Peptidase_S1C"/>
</dbReference>
<dbReference type="Gene3D" id="2.40.10.10">
    <property type="entry name" value="Trypsin-like serine proteases"/>
    <property type="match status" value="2"/>
</dbReference>
<evidence type="ECO:0000256" key="3">
    <source>
        <dbReference type="ARBA" id="ARBA00022989"/>
    </source>
</evidence>
<evidence type="ECO:0000256" key="1">
    <source>
        <dbReference type="ARBA" id="ARBA00004141"/>
    </source>
</evidence>
<keyword evidence="6" id="KW-0378">Hydrolase</keyword>
<dbReference type="InterPro" id="IPR043504">
    <property type="entry name" value="Peptidase_S1_PA_chymotrypsin"/>
</dbReference>
<dbReference type="GO" id="GO:0016020">
    <property type="term" value="C:membrane"/>
    <property type="evidence" value="ECO:0007669"/>
    <property type="project" value="UniProtKB-SubCell"/>
</dbReference>
<evidence type="ECO:0000256" key="2">
    <source>
        <dbReference type="ARBA" id="ARBA00022692"/>
    </source>
</evidence>
<reference evidence="7" key="1">
    <citation type="submission" date="2017-12" db="EMBL/GenBank/DDBJ databases">
        <title>Whole genome sequencing of Acidipropionibacterium jensenii strains JS279 and JS280.</title>
        <authorList>
            <person name="Deptula P."/>
            <person name="Laine P."/>
            <person name="Smolander O.-P."/>
            <person name="Paulin L."/>
            <person name="Auvinen P."/>
            <person name="Varmanen P."/>
        </authorList>
    </citation>
    <scope>NUCLEOTIDE SEQUENCE [LARGE SCALE GENOMIC DNA]</scope>
    <source>
        <strain evidence="7">JS280</strain>
    </source>
</reference>
<dbReference type="PANTHER" id="PTHR45980:SF9">
    <property type="entry name" value="PROTEASE DO-LIKE 10, MITOCHONDRIAL-RELATED"/>
    <property type="match status" value="1"/>
</dbReference>
<feature type="transmembrane region" description="Helical" evidence="5">
    <location>
        <begin position="66"/>
        <end position="84"/>
    </location>
</feature>
<evidence type="ECO:0000313" key="6">
    <source>
        <dbReference type="EMBL" id="AZZ38532.1"/>
    </source>
</evidence>
<keyword evidence="4 5" id="KW-0472">Membrane</keyword>
<dbReference type="KEGG" id="aji:C0Z10_00825"/>
<proteinExistence type="predicted"/>
<dbReference type="PANTHER" id="PTHR45980">
    <property type="match status" value="1"/>
</dbReference>
<dbReference type="Pfam" id="PF02674">
    <property type="entry name" value="Colicin_V"/>
    <property type="match status" value="1"/>
</dbReference>
<keyword evidence="3 5" id="KW-1133">Transmembrane helix</keyword>
<dbReference type="InterPro" id="IPR009003">
    <property type="entry name" value="Peptidase_S1_PA"/>
</dbReference>
<evidence type="ECO:0000256" key="5">
    <source>
        <dbReference type="SAM" id="Phobius"/>
    </source>
</evidence>
<protein>
    <submittedName>
        <fullName evidence="6">Serine protease</fullName>
    </submittedName>
</protein>
<dbReference type="Proteomes" id="UP000285875">
    <property type="component" value="Chromosome"/>
</dbReference>
<accession>A0A3Q9UHV3</accession>
<name>A0A3Q9UHV3_9ACTN</name>
<dbReference type="GO" id="GO:0004252">
    <property type="term" value="F:serine-type endopeptidase activity"/>
    <property type="evidence" value="ECO:0007669"/>
    <property type="project" value="InterPro"/>
</dbReference>
<sequence length="401" mass="40604">MSGSGALDIVLVLLLIGQAVRGRRRGAVVGVLSLAGLVLGAWLGLWLSGRLAPWMATQGIGPVGSAVLRIMVLLAVAAIGESLLSGIGMRLNRANRIPTLRAADSLVGAVVSILVSAVVLTVLAGAVRPLVPTDWSRAIAGSRVLAVTDEVVPDAVNRAAVRAAGSLADGFPRVFSGLETEPELPTGTPDEAVIRSAGVQRAAGSIIKIRATSTLCSRASEGSGWVSADDRVVTNAHVVAGASRVTVQIGGTGLSRPATVVSYDPNLDLAVLSVPGLDARPLRMSSPPAVGQQAVVAGFPLDGPFTLAAARVRGTILARGENIYSTATVTREVMAIRGTVQPGNSGGPLLTTSGEVAGTVFARSTGEADTGYVLTNSATRAMITAGATDTTPASTQTCAVD</sequence>
<dbReference type="Pfam" id="PF13365">
    <property type="entry name" value="Trypsin_2"/>
    <property type="match status" value="1"/>
</dbReference>
<dbReference type="GO" id="GO:0009403">
    <property type="term" value="P:toxin biosynthetic process"/>
    <property type="evidence" value="ECO:0007669"/>
    <property type="project" value="InterPro"/>
</dbReference>
<dbReference type="SUPFAM" id="SSF50494">
    <property type="entry name" value="Trypsin-like serine proteases"/>
    <property type="match status" value="1"/>
</dbReference>
<evidence type="ECO:0000256" key="4">
    <source>
        <dbReference type="ARBA" id="ARBA00023136"/>
    </source>
</evidence>
<comment type="subcellular location">
    <subcellularLocation>
        <location evidence="1">Membrane</location>
        <topology evidence="1">Multi-pass membrane protein</topology>
    </subcellularLocation>
</comment>
<gene>
    <name evidence="6" type="ORF">C0Z10_00825</name>
</gene>
<organism evidence="6 7">
    <name type="scientific">Acidipropionibacterium jensenii</name>
    <dbReference type="NCBI Taxonomy" id="1749"/>
    <lineage>
        <taxon>Bacteria</taxon>
        <taxon>Bacillati</taxon>
        <taxon>Actinomycetota</taxon>
        <taxon>Actinomycetes</taxon>
        <taxon>Propionibacteriales</taxon>
        <taxon>Propionibacteriaceae</taxon>
        <taxon>Acidipropionibacterium</taxon>
    </lineage>
</organism>
<feature type="transmembrane region" description="Helical" evidence="5">
    <location>
        <begin position="27"/>
        <end position="46"/>
    </location>
</feature>
<evidence type="ECO:0000313" key="7">
    <source>
        <dbReference type="Proteomes" id="UP000285875"/>
    </source>
</evidence>
<keyword evidence="6" id="KW-0645">Protease</keyword>
<feature type="transmembrane region" description="Helical" evidence="5">
    <location>
        <begin position="105"/>
        <end position="127"/>
    </location>
</feature>
<dbReference type="InterPro" id="IPR047680">
    <property type="entry name" value="MarP-like"/>
</dbReference>
<dbReference type="GO" id="GO:0006508">
    <property type="term" value="P:proteolysis"/>
    <property type="evidence" value="ECO:0007669"/>
    <property type="project" value="UniProtKB-KW"/>
</dbReference>
<dbReference type="AlphaFoldDB" id="A0A3Q9UHV3"/>
<dbReference type="NCBIfam" id="NF033740">
    <property type="entry name" value="MarP_fam_protase"/>
    <property type="match status" value="1"/>
</dbReference>
<dbReference type="RefSeq" id="WP_097798138.1">
    <property type="nucleotide sequence ID" value="NZ_CP025570.1"/>
</dbReference>
<keyword evidence="2 5" id="KW-0812">Transmembrane</keyword>
<dbReference type="EMBL" id="CP025570">
    <property type="protein sequence ID" value="AZZ38532.1"/>
    <property type="molecule type" value="Genomic_DNA"/>
</dbReference>